<dbReference type="GO" id="GO:0006508">
    <property type="term" value="P:proteolysis"/>
    <property type="evidence" value="ECO:0007669"/>
    <property type="project" value="UniProtKB-KW"/>
</dbReference>
<dbReference type="AlphaFoldDB" id="K6G5S4"/>
<sequence>MIYLFSALVLLGVLIAIHEYGHFIVGRIFNIHIYRFSIGMGPVVYKKIDKHGTEFALSALPLGGYVAFHTEKSVEDEENSELLQSMTAEQKLNTFESKPRWQRALVMLAGPIANFLLAIGIFSVIFANSLERQFIPEVAEITSEYFIQNTSLTEGDILTFVNGKSVTNLQEIRLELLSASGLSGNLVLGFRSQVDSAPYDILVPVNNFLSDTEQQNAPENFMGFNLLMKLQPIVGLIAKDSKAFESGLRVNDRILEVDNQPINSFEDLQSFVSSFQGSSIEVKIERSDVIDYLTIPMSSRENDAGMTEKYIGIVPGFKRSWASSLAKGAYETYNLSAKTLTFVGKMIIGDLGTQNLSGPIGIVKMAGDTANAGFLPFLYLMALLSISLGVLNLLPIPVLDGGQLVMLGVEAVRGSPMPERIENLFYLSGWIAVGCLMVFAVFNDISKFL</sequence>
<evidence type="ECO:0000256" key="5">
    <source>
        <dbReference type="ARBA" id="ARBA00022692"/>
    </source>
</evidence>
<comment type="caution">
    <text evidence="13">The sequence shown here is derived from an EMBL/GenBank/DDBJ whole genome shotgun (WGS) entry which is preliminary data.</text>
</comment>
<feature type="domain" description="PDZ" evidence="12">
    <location>
        <begin position="220"/>
        <end position="288"/>
    </location>
</feature>
<evidence type="ECO:0000256" key="8">
    <source>
        <dbReference type="ARBA" id="ARBA00022989"/>
    </source>
</evidence>
<evidence type="ECO:0000256" key="1">
    <source>
        <dbReference type="ARBA" id="ARBA00001947"/>
    </source>
</evidence>
<dbReference type="PANTHER" id="PTHR42837:SF2">
    <property type="entry name" value="MEMBRANE METALLOPROTEASE ARASP2, CHLOROPLASTIC-RELATED"/>
    <property type="match status" value="1"/>
</dbReference>
<organism evidence="13 14">
    <name type="scientific">SAR86 cluster bacterium SAR86E</name>
    <dbReference type="NCBI Taxonomy" id="1208365"/>
    <lineage>
        <taxon>Bacteria</taxon>
        <taxon>Pseudomonadati</taxon>
        <taxon>Pseudomonadota</taxon>
        <taxon>Gammaproteobacteria</taxon>
        <taxon>SAR86 cluster</taxon>
    </lineage>
</organism>
<dbReference type="Gene3D" id="2.30.42.10">
    <property type="match status" value="1"/>
</dbReference>
<dbReference type="PANTHER" id="PTHR42837">
    <property type="entry name" value="REGULATOR OF SIGMA-E PROTEASE RSEP"/>
    <property type="match status" value="1"/>
</dbReference>
<keyword evidence="10 11" id="KW-0472">Membrane</keyword>
<evidence type="ECO:0000256" key="2">
    <source>
        <dbReference type="ARBA" id="ARBA00004141"/>
    </source>
</evidence>
<reference evidence="13 14" key="1">
    <citation type="submission" date="2012-09" db="EMBL/GenBank/DDBJ databases">
        <authorList>
            <person name="Dupont C.L."/>
            <person name="Rusch D.B."/>
            <person name="Lombardo M.-J."/>
            <person name="Novotny M."/>
            <person name="Yee-Greenbaum J."/>
            <person name="Laskin R."/>
        </authorList>
    </citation>
    <scope>NUCLEOTIDE SEQUENCE [LARGE SCALE GENOMIC DNA]</scope>
    <source>
        <strain evidence="13">SAR86E</strain>
    </source>
</reference>
<dbReference type="EMBL" id="AMWX01000008">
    <property type="protein sequence ID" value="EKO36524.1"/>
    <property type="molecule type" value="Genomic_DNA"/>
</dbReference>
<accession>K6G5S4</accession>
<dbReference type="SMART" id="SM00228">
    <property type="entry name" value="PDZ"/>
    <property type="match status" value="1"/>
</dbReference>
<evidence type="ECO:0000256" key="7">
    <source>
        <dbReference type="ARBA" id="ARBA00022833"/>
    </source>
</evidence>
<dbReference type="InterPro" id="IPR008915">
    <property type="entry name" value="Peptidase_M50"/>
</dbReference>
<name>K6G5S4_9GAMM</name>
<keyword evidence="14" id="KW-1185">Reference proteome</keyword>
<dbReference type="GO" id="GO:0046872">
    <property type="term" value="F:metal ion binding"/>
    <property type="evidence" value="ECO:0007669"/>
    <property type="project" value="UniProtKB-KW"/>
</dbReference>
<evidence type="ECO:0000313" key="13">
    <source>
        <dbReference type="EMBL" id="EKO36524.1"/>
    </source>
</evidence>
<dbReference type="InterPro" id="IPR041489">
    <property type="entry name" value="PDZ_6"/>
</dbReference>
<evidence type="ECO:0000256" key="10">
    <source>
        <dbReference type="ARBA" id="ARBA00023136"/>
    </source>
</evidence>
<keyword evidence="9 11" id="KW-0482">Metalloprotease</keyword>
<dbReference type="NCBIfam" id="TIGR00054">
    <property type="entry name" value="RIP metalloprotease RseP"/>
    <property type="match status" value="1"/>
</dbReference>
<dbReference type="STRING" id="1208365.B273_1213"/>
<comment type="cofactor">
    <cofactor evidence="1 11">
        <name>Zn(2+)</name>
        <dbReference type="ChEBI" id="CHEBI:29105"/>
    </cofactor>
</comment>
<evidence type="ECO:0000256" key="9">
    <source>
        <dbReference type="ARBA" id="ARBA00023049"/>
    </source>
</evidence>
<evidence type="ECO:0000256" key="11">
    <source>
        <dbReference type="RuleBase" id="RU362031"/>
    </source>
</evidence>
<dbReference type="CDD" id="cd06163">
    <property type="entry name" value="S2P-M50_PDZ_RseP-like"/>
    <property type="match status" value="1"/>
</dbReference>
<comment type="subcellular location">
    <subcellularLocation>
        <location evidence="2">Membrane</location>
        <topology evidence="2">Multi-pass membrane protein</topology>
    </subcellularLocation>
</comment>
<dbReference type="GO" id="GO:0016020">
    <property type="term" value="C:membrane"/>
    <property type="evidence" value="ECO:0007669"/>
    <property type="project" value="UniProtKB-SubCell"/>
</dbReference>
<keyword evidence="8 11" id="KW-1133">Transmembrane helix</keyword>
<feature type="transmembrane region" description="Helical" evidence="11">
    <location>
        <begin position="104"/>
        <end position="127"/>
    </location>
</feature>
<proteinExistence type="inferred from homology"/>
<dbReference type="InterPro" id="IPR036034">
    <property type="entry name" value="PDZ_sf"/>
</dbReference>
<feature type="transmembrane region" description="Helical" evidence="11">
    <location>
        <begin position="374"/>
        <end position="396"/>
    </location>
</feature>
<evidence type="ECO:0000256" key="6">
    <source>
        <dbReference type="ARBA" id="ARBA00022801"/>
    </source>
</evidence>
<dbReference type="Proteomes" id="UP000010310">
    <property type="component" value="Unassembled WGS sequence"/>
</dbReference>
<evidence type="ECO:0000256" key="3">
    <source>
        <dbReference type="ARBA" id="ARBA00007931"/>
    </source>
</evidence>
<keyword evidence="4 13" id="KW-0645">Protease</keyword>
<evidence type="ECO:0000313" key="14">
    <source>
        <dbReference type="Proteomes" id="UP000010310"/>
    </source>
</evidence>
<protein>
    <recommendedName>
        <fullName evidence="11">Zinc metalloprotease</fullName>
        <ecNumber evidence="11">3.4.24.-</ecNumber>
    </recommendedName>
</protein>
<dbReference type="InterPro" id="IPR001478">
    <property type="entry name" value="PDZ"/>
</dbReference>
<feature type="transmembrane region" description="Helical" evidence="11">
    <location>
        <begin position="424"/>
        <end position="442"/>
    </location>
</feature>
<dbReference type="Pfam" id="PF02163">
    <property type="entry name" value="Peptidase_M50"/>
    <property type="match status" value="1"/>
</dbReference>
<dbReference type="SUPFAM" id="SSF50156">
    <property type="entry name" value="PDZ domain-like"/>
    <property type="match status" value="2"/>
</dbReference>
<dbReference type="GO" id="GO:0004222">
    <property type="term" value="F:metalloendopeptidase activity"/>
    <property type="evidence" value="ECO:0007669"/>
    <property type="project" value="InterPro"/>
</dbReference>
<gene>
    <name evidence="13" type="primary">rseP</name>
    <name evidence="13" type="ORF">B273_1213</name>
</gene>
<comment type="similarity">
    <text evidence="3 11">Belongs to the peptidase M50B family.</text>
</comment>
<keyword evidence="11" id="KW-0479">Metal-binding</keyword>
<evidence type="ECO:0000256" key="4">
    <source>
        <dbReference type="ARBA" id="ARBA00022670"/>
    </source>
</evidence>
<dbReference type="PATRIC" id="fig|1208365.4.peg.793"/>
<dbReference type="Pfam" id="PF17820">
    <property type="entry name" value="PDZ_6"/>
    <property type="match status" value="1"/>
</dbReference>
<dbReference type="InterPro" id="IPR004387">
    <property type="entry name" value="Pept_M50_Zn"/>
</dbReference>
<keyword evidence="5 11" id="KW-0812">Transmembrane</keyword>
<dbReference type="EC" id="3.4.24.-" evidence="11"/>
<keyword evidence="7 11" id="KW-0862">Zinc</keyword>
<keyword evidence="6 11" id="KW-0378">Hydrolase</keyword>
<dbReference type="CDD" id="cd23081">
    <property type="entry name" value="cpPDZ_EcRseP-like"/>
    <property type="match status" value="1"/>
</dbReference>
<evidence type="ECO:0000259" key="12">
    <source>
        <dbReference type="SMART" id="SM00228"/>
    </source>
</evidence>